<accession>A0A9P5PVQ3</accession>
<feature type="region of interest" description="Disordered" evidence="1">
    <location>
        <begin position="153"/>
        <end position="179"/>
    </location>
</feature>
<dbReference type="EMBL" id="JADNRY010000042">
    <property type="protein sequence ID" value="KAF9070271.1"/>
    <property type="molecule type" value="Genomic_DNA"/>
</dbReference>
<dbReference type="AlphaFoldDB" id="A0A9P5PVQ3"/>
<comment type="caution">
    <text evidence="2">The sequence shown here is derived from an EMBL/GenBank/DDBJ whole genome shotgun (WGS) entry which is preliminary data.</text>
</comment>
<gene>
    <name evidence="2" type="ORF">BDP27DRAFT_1512357</name>
</gene>
<evidence type="ECO:0000313" key="3">
    <source>
        <dbReference type="Proteomes" id="UP000772434"/>
    </source>
</evidence>
<evidence type="ECO:0000313" key="2">
    <source>
        <dbReference type="EMBL" id="KAF9070271.1"/>
    </source>
</evidence>
<organism evidence="2 3">
    <name type="scientific">Rhodocollybia butyracea</name>
    <dbReference type="NCBI Taxonomy" id="206335"/>
    <lineage>
        <taxon>Eukaryota</taxon>
        <taxon>Fungi</taxon>
        <taxon>Dikarya</taxon>
        <taxon>Basidiomycota</taxon>
        <taxon>Agaricomycotina</taxon>
        <taxon>Agaricomycetes</taxon>
        <taxon>Agaricomycetidae</taxon>
        <taxon>Agaricales</taxon>
        <taxon>Marasmiineae</taxon>
        <taxon>Omphalotaceae</taxon>
        <taxon>Rhodocollybia</taxon>
    </lineage>
</organism>
<sequence>MASACKLKPAKLCPVASSPATTLKRKRNSVESKDSTGSPPPKRMKQEETNDACMLKSSGKASEKTVEPRQTIAKPTLETPPTSIEAHPKAAPCCCTEQDRCQVLIEACKSLTNLAKCDDLDYNLIFTMQKLYRPLERRVKLWEAQVIKPTPKSLLHSTKAGGSSERSPCRCTERDGGVS</sequence>
<reference evidence="2" key="1">
    <citation type="submission" date="2020-11" db="EMBL/GenBank/DDBJ databases">
        <authorList>
            <consortium name="DOE Joint Genome Institute"/>
            <person name="Ahrendt S."/>
            <person name="Riley R."/>
            <person name="Andreopoulos W."/>
            <person name="Labutti K."/>
            <person name="Pangilinan J."/>
            <person name="Ruiz-Duenas F.J."/>
            <person name="Barrasa J.M."/>
            <person name="Sanchez-Garcia M."/>
            <person name="Camarero S."/>
            <person name="Miyauchi S."/>
            <person name="Serrano A."/>
            <person name="Linde D."/>
            <person name="Babiker R."/>
            <person name="Drula E."/>
            <person name="Ayuso-Fernandez I."/>
            <person name="Pacheco R."/>
            <person name="Padilla G."/>
            <person name="Ferreira P."/>
            <person name="Barriuso J."/>
            <person name="Kellner H."/>
            <person name="Castanera R."/>
            <person name="Alfaro M."/>
            <person name="Ramirez L."/>
            <person name="Pisabarro A.G."/>
            <person name="Kuo A."/>
            <person name="Tritt A."/>
            <person name="Lipzen A."/>
            <person name="He G."/>
            <person name="Yan M."/>
            <person name="Ng V."/>
            <person name="Cullen D."/>
            <person name="Martin F."/>
            <person name="Rosso M.-N."/>
            <person name="Henrissat B."/>
            <person name="Hibbett D."/>
            <person name="Martinez A.T."/>
            <person name="Grigoriev I.V."/>
        </authorList>
    </citation>
    <scope>NUCLEOTIDE SEQUENCE</scope>
    <source>
        <strain evidence="2">AH 40177</strain>
    </source>
</reference>
<feature type="region of interest" description="Disordered" evidence="1">
    <location>
        <begin position="18"/>
        <end position="86"/>
    </location>
</feature>
<proteinExistence type="predicted"/>
<evidence type="ECO:0000256" key="1">
    <source>
        <dbReference type="SAM" id="MobiDB-lite"/>
    </source>
</evidence>
<feature type="compositionally biased region" description="Basic and acidic residues" evidence="1">
    <location>
        <begin position="167"/>
        <end position="179"/>
    </location>
</feature>
<keyword evidence="3" id="KW-1185">Reference proteome</keyword>
<dbReference type="Proteomes" id="UP000772434">
    <property type="component" value="Unassembled WGS sequence"/>
</dbReference>
<protein>
    <submittedName>
        <fullName evidence="2">Uncharacterized protein</fullName>
    </submittedName>
</protein>
<name>A0A9P5PVQ3_9AGAR</name>